<dbReference type="GO" id="GO:0016788">
    <property type="term" value="F:hydrolase activity, acting on ester bonds"/>
    <property type="evidence" value="ECO:0007669"/>
    <property type="project" value="InterPro"/>
</dbReference>
<dbReference type="PANTHER" id="PTHR47176">
    <property type="entry name" value="OSJNBA0020J04.13 PROTEIN"/>
    <property type="match status" value="1"/>
</dbReference>
<dbReference type="OMA" id="HTHLDMQ"/>
<dbReference type="InterPro" id="IPR001130">
    <property type="entry name" value="TatD-like"/>
</dbReference>
<proteinExistence type="predicted"/>
<dbReference type="Pfam" id="PF01026">
    <property type="entry name" value="TatD_DNase"/>
    <property type="match status" value="1"/>
</dbReference>
<dbReference type="Gene3D" id="3.20.20.140">
    <property type="entry name" value="Metal-dependent hydrolases"/>
    <property type="match status" value="1"/>
</dbReference>
<feature type="binding site" evidence="1">
    <location>
        <position position="132"/>
    </location>
    <ligand>
        <name>a divalent metal cation</name>
        <dbReference type="ChEBI" id="CHEBI:60240"/>
        <label>2</label>
    </ligand>
</feature>
<keyword evidence="3" id="KW-1185">Reference proteome</keyword>
<feature type="binding site" evidence="1">
    <location>
        <position position="8"/>
    </location>
    <ligand>
        <name>a divalent metal cation</name>
        <dbReference type="ChEBI" id="CHEBI:60240"/>
        <label>1</label>
    </ligand>
</feature>
<dbReference type="InterPro" id="IPR032466">
    <property type="entry name" value="Metal_Hydrolase"/>
</dbReference>
<accession>A0A7N1A0K6</accession>
<dbReference type="PIRSF" id="PIRSF005902">
    <property type="entry name" value="DNase_TatD"/>
    <property type="match status" value="1"/>
</dbReference>
<dbReference type="GO" id="GO:0046872">
    <property type="term" value="F:metal ion binding"/>
    <property type="evidence" value="ECO:0007669"/>
    <property type="project" value="UniProtKB-KW"/>
</dbReference>
<reference evidence="2" key="1">
    <citation type="submission" date="2021-01" db="UniProtKB">
        <authorList>
            <consortium name="EnsemblPlants"/>
        </authorList>
    </citation>
    <scope>IDENTIFICATION</scope>
</reference>
<evidence type="ECO:0000313" key="3">
    <source>
        <dbReference type="Proteomes" id="UP000594263"/>
    </source>
</evidence>
<sequence length="294" mass="32834">MMKLFDAHCHLQDPRIFHQVPKILETAVDSGVVRFAVNGISEKDWGVVKQMGETYPSVIPNFGLHPWYVGERSPEWLTTLKQYLKTTPSASVGEIGLDKGTRGRTVDFTDQVEAFRFQLELAKELERPASIHCVRAFGDLLPILKDIGPFPAGIILHSYLGSAEMVPEFARLGAYFSFSGYLMSMKEQKAKKMLKTVPLERILIESDAPDALPKSDLASLFLIEGDDSVNEALERQRREGTDSPGAESLPLPKEMLNHPANIHTVLAFVANLLEMPKEQLGELSYSNAIRVFSY</sequence>
<dbReference type="SUPFAM" id="SSF51556">
    <property type="entry name" value="Metallo-dependent hydrolases"/>
    <property type="match status" value="1"/>
</dbReference>
<dbReference type="CDD" id="cd01310">
    <property type="entry name" value="TatD_DNAse"/>
    <property type="match status" value="1"/>
</dbReference>
<protein>
    <recommendedName>
        <fullName evidence="4">TatD related DNase</fullName>
    </recommendedName>
</protein>
<name>A0A7N1A0K6_KALFE</name>
<dbReference type="Gramene" id="Kaladp0058s0127.1.v1.1">
    <property type="protein sequence ID" value="Kaladp0058s0127.1.v1.1"/>
    <property type="gene ID" value="Kaladp0058s0127.v1.1"/>
</dbReference>
<dbReference type="AlphaFoldDB" id="A0A7N1A0K6"/>
<feature type="binding site" evidence="1">
    <location>
        <position position="94"/>
    </location>
    <ligand>
        <name>a divalent metal cation</name>
        <dbReference type="ChEBI" id="CHEBI:60240"/>
        <label>1</label>
    </ligand>
</feature>
<organism evidence="2 3">
    <name type="scientific">Kalanchoe fedtschenkoi</name>
    <name type="common">Lavender scallops</name>
    <name type="synonym">South American air plant</name>
    <dbReference type="NCBI Taxonomy" id="63787"/>
    <lineage>
        <taxon>Eukaryota</taxon>
        <taxon>Viridiplantae</taxon>
        <taxon>Streptophyta</taxon>
        <taxon>Embryophyta</taxon>
        <taxon>Tracheophyta</taxon>
        <taxon>Spermatophyta</taxon>
        <taxon>Magnoliopsida</taxon>
        <taxon>eudicotyledons</taxon>
        <taxon>Gunneridae</taxon>
        <taxon>Pentapetalae</taxon>
        <taxon>Saxifragales</taxon>
        <taxon>Crassulaceae</taxon>
        <taxon>Kalanchoe</taxon>
    </lineage>
</organism>
<feature type="binding site" evidence="1">
    <location>
        <position position="157"/>
    </location>
    <ligand>
        <name>a divalent metal cation</name>
        <dbReference type="ChEBI" id="CHEBI:60240"/>
        <label>2</label>
    </ligand>
</feature>
<evidence type="ECO:0008006" key="4">
    <source>
        <dbReference type="Google" id="ProtNLM"/>
    </source>
</evidence>
<dbReference type="EnsemblPlants" id="Kaladp0058s0127.1.v1.1">
    <property type="protein sequence ID" value="Kaladp0058s0127.1.v1.1"/>
    <property type="gene ID" value="Kaladp0058s0127.v1.1"/>
</dbReference>
<evidence type="ECO:0000313" key="2">
    <source>
        <dbReference type="EnsemblPlants" id="Kaladp0058s0127.1.v1.1"/>
    </source>
</evidence>
<dbReference type="PANTHER" id="PTHR47176:SF1">
    <property type="entry name" value="OS04G0577500 PROTEIN"/>
    <property type="match status" value="1"/>
</dbReference>
<feature type="binding site" evidence="1">
    <location>
        <position position="10"/>
    </location>
    <ligand>
        <name>a divalent metal cation</name>
        <dbReference type="ChEBI" id="CHEBI:60240"/>
        <label>1</label>
    </ligand>
</feature>
<evidence type="ECO:0000256" key="1">
    <source>
        <dbReference type="PIRSR" id="PIRSR005902-1"/>
    </source>
</evidence>
<dbReference type="Proteomes" id="UP000594263">
    <property type="component" value="Unplaced"/>
</dbReference>
<feature type="binding site" evidence="1">
    <location>
        <position position="207"/>
    </location>
    <ligand>
        <name>a divalent metal cation</name>
        <dbReference type="ChEBI" id="CHEBI:60240"/>
        <label>1</label>
    </ligand>
</feature>
<keyword evidence="1" id="KW-0479">Metal-binding</keyword>